<evidence type="ECO:0000259" key="1">
    <source>
        <dbReference type="Pfam" id="PF01526"/>
    </source>
</evidence>
<evidence type="ECO:0000313" key="2">
    <source>
        <dbReference type="EMBL" id="GAA5062222.1"/>
    </source>
</evidence>
<keyword evidence="3" id="KW-1185">Reference proteome</keyword>
<dbReference type="EMBL" id="BAABKC010000057">
    <property type="protein sequence ID" value="GAA5062222.1"/>
    <property type="molecule type" value="Genomic_DNA"/>
</dbReference>
<feature type="domain" description="Tn3 transposase DDE" evidence="1">
    <location>
        <begin position="2"/>
        <end position="139"/>
    </location>
</feature>
<protein>
    <recommendedName>
        <fullName evidence="1">Tn3 transposase DDE domain-containing protein</fullName>
    </recommendedName>
</protein>
<comment type="caution">
    <text evidence="2">The sequence shown here is derived from an EMBL/GenBank/DDBJ whole genome shotgun (WGS) entry which is preliminary data.</text>
</comment>
<accession>A0ABP9KQA9</accession>
<reference evidence="3" key="1">
    <citation type="journal article" date="2019" name="Int. J. Syst. Evol. Microbiol.">
        <title>The Global Catalogue of Microorganisms (GCM) 10K type strain sequencing project: providing services to taxonomists for standard genome sequencing and annotation.</title>
        <authorList>
            <consortium name="The Broad Institute Genomics Platform"/>
            <consortium name="The Broad Institute Genome Sequencing Center for Infectious Disease"/>
            <person name="Wu L."/>
            <person name="Ma J."/>
        </authorList>
    </citation>
    <scope>NUCLEOTIDE SEQUENCE [LARGE SCALE GENOMIC DNA]</scope>
    <source>
        <strain evidence="3">JCM 18410</strain>
    </source>
</reference>
<dbReference type="Pfam" id="PF01526">
    <property type="entry name" value="DDE_Tnp_Tn3"/>
    <property type="match status" value="1"/>
</dbReference>
<dbReference type="Proteomes" id="UP001500124">
    <property type="component" value="Unassembled WGS sequence"/>
</dbReference>
<organism evidence="2 3">
    <name type="scientific">Streptomyces similanensis</name>
    <dbReference type="NCBI Taxonomy" id="1274988"/>
    <lineage>
        <taxon>Bacteria</taxon>
        <taxon>Bacillati</taxon>
        <taxon>Actinomycetota</taxon>
        <taxon>Actinomycetes</taxon>
        <taxon>Kitasatosporales</taxon>
        <taxon>Streptomycetaceae</taxon>
        <taxon>Streptomyces</taxon>
    </lineage>
</organism>
<evidence type="ECO:0000313" key="3">
    <source>
        <dbReference type="Proteomes" id="UP001500124"/>
    </source>
</evidence>
<name>A0ABP9KQA9_9ACTN</name>
<proteinExistence type="predicted"/>
<sequence>MRAYDVIRMLSRDGRPTVLGDAIAHYGRIAKTLHILRLADEPSYRRQIKAQANLQEGRHALARKIFHGRAGQLYQHYQEGMEDQLGALGLVLNALVLFNTRYMDEALNRLRTEGFEVRDEDVARLSPFVRHHVNMLGRYSFLLPEMPGGLRPLRDPDRADHEV</sequence>
<dbReference type="InterPro" id="IPR002513">
    <property type="entry name" value="Tn3_Tnp_DDE_dom"/>
</dbReference>
<gene>
    <name evidence="2" type="ORF">GCM10023336_40400</name>
</gene>